<evidence type="ECO:0000313" key="2">
    <source>
        <dbReference type="Proteomes" id="UP000828941"/>
    </source>
</evidence>
<reference evidence="1 2" key="1">
    <citation type="journal article" date="2022" name="DNA Res.">
        <title>Chromosomal-level genome assembly of the orchid tree Bauhinia variegata (Leguminosae; Cercidoideae) supports the allotetraploid origin hypothesis of Bauhinia.</title>
        <authorList>
            <person name="Zhong Y."/>
            <person name="Chen Y."/>
            <person name="Zheng D."/>
            <person name="Pang J."/>
            <person name="Liu Y."/>
            <person name="Luo S."/>
            <person name="Meng S."/>
            <person name="Qian L."/>
            <person name="Wei D."/>
            <person name="Dai S."/>
            <person name="Zhou R."/>
        </authorList>
    </citation>
    <scope>NUCLEOTIDE SEQUENCE [LARGE SCALE GENOMIC DNA]</scope>
    <source>
        <strain evidence="1">BV-YZ2020</strain>
    </source>
</reference>
<accession>A0ACB9PT30</accession>
<name>A0ACB9PT30_BAUVA</name>
<protein>
    <submittedName>
        <fullName evidence="1">Uncharacterized protein</fullName>
    </submittedName>
</protein>
<organism evidence="1 2">
    <name type="scientific">Bauhinia variegata</name>
    <name type="common">Purple orchid tree</name>
    <name type="synonym">Phanera variegata</name>
    <dbReference type="NCBI Taxonomy" id="167791"/>
    <lineage>
        <taxon>Eukaryota</taxon>
        <taxon>Viridiplantae</taxon>
        <taxon>Streptophyta</taxon>
        <taxon>Embryophyta</taxon>
        <taxon>Tracheophyta</taxon>
        <taxon>Spermatophyta</taxon>
        <taxon>Magnoliopsida</taxon>
        <taxon>eudicotyledons</taxon>
        <taxon>Gunneridae</taxon>
        <taxon>Pentapetalae</taxon>
        <taxon>rosids</taxon>
        <taxon>fabids</taxon>
        <taxon>Fabales</taxon>
        <taxon>Fabaceae</taxon>
        <taxon>Cercidoideae</taxon>
        <taxon>Cercideae</taxon>
        <taxon>Bauhiniinae</taxon>
        <taxon>Bauhinia</taxon>
    </lineage>
</organism>
<proteinExistence type="predicted"/>
<dbReference type="Proteomes" id="UP000828941">
    <property type="component" value="Chromosome 3"/>
</dbReference>
<gene>
    <name evidence="1" type="ORF">L6164_006187</name>
</gene>
<comment type="caution">
    <text evidence="1">The sequence shown here is derived from an EMBL/GenBank/DDBJ whole genome shotgun (WGS) entry which is preliminary data.</text>
</comment>
<evidence type="ECO:0000313" key="1">
    <source>
        <dbReference type="EMBL" id="KAI4351882.1"/>
    </source>
</evidence>
<keyword evidence="2" id="KW-1185">Reference proteome</keyword>
<sequence>MEDEFEEFVMEPFLGKEIDLDYEFDAPRFYDFTQPETFWEALEAEHWFASAASYPPSPFVLKLRWQSADSIEIVDTSATCRDGENLDNMDDYSGCCMETEVSGVDDDSRGPEFYSHTTQDTLQGKIKSPGKLTRFGNSTLMKPTASHLAKQKNPQEAHIHTARNFRRLQNQNSPVIDGLATKRQKLETGYMRKAAHLKHQALFTHKKPKKVTNFCTDLNLDSRPKVTIPRQPDLETARRAQMHKCMIDAELSGQTNSSSHTFKARPLNRKILEAPSISFRKKKTPQTPEFQVFHLKTSERAMQYASSNARGISNSNSISNDDWGHPIRPNLTEASKQEKCRMANKLRGSSDDKGLSSKWERGVFRNIKEENAFPMELKTTKDKKFPNEPPLESFSKLSLVSEVKQTTKSKSKEQPISKGLKENRPDSFLQKHERTVLVEETKKPCGKQHQCLNERGVADITSHLYAGRCLNIC</sequence>
<dbReference type="EMBL" id="CM039428">
    <property type="protein sequence ID" value="KAI4351882.1"/>
    <property type="molecule type" value="Genomic_DNA"/>
</dbReference>